<dbReference type="InterPro" id="IPR013373">
    <property type="entry name" value="Flagellin/pilin_N_arc"/>
</dbReference>
<evidence type="ECO:0000313" key="3">
    <source>
        <dbReference type="EMBL" id="ABD40069.1"/>
    </source>
</evidence>
<feature type="domain" description="Archaeal Type IV pilin N-terminal" evidence="2">
    <location>
        <begin position="9"/>
        <end position="106"/>
    </location>
</feature>
<organism evidence="3 4">
    <name type="scientific">Methanospirillum hungatei JF-1 (strain ATCC 27890 / DSM 864 / NBRC 100397 / JF-1)</name>
    <dbReference type="NCBI Taxonomy" id="323259"/>
    <lineage>
        <taxon>Archaea</taxon>
        <taxon>Methanobacteriati</taxon>
        <taxon>Methanobacteriota</taxon>
        <taxon>Stenosarchaea group</taxon>
        <taxon>Methanomicrobia</taxon>
        <taxon>Methanomicrobiales</taxon>
        <taxon>Methanospirillaceae</taxon>
        <taxon>Methanospirillum</taxon>
    </lineage>
</organism>
<reference evidence="4" key="1">
    <citation type="journal article" date="2016" name="Stand. Genomic Sci.">
        <title>Complete genome sequence of Methanospirillum hungatei type strain JF1.</title>
        <authorList>
            <person name="Gunsalus R.P."/>
            <person name="Cook L.E."/>
            <person name="Crable B."/>
            <person name="Rohlin L."/>
            <person name="McDonald E."/>
            <person name="Mouttaki H."/>
            <person name="Sieber J.R."/>
            <person name="Poweleit N."/>
            <person name="Zhou H."/>
            <person name="Lapidus A.L."/>
            <person name="Daligault H.E."/>
            <person name="Land M."/>
            <person name="Gilna P."/>
            <person name="Ivanova N."/>
            <person name="Kyrpides N."/>
            <person name="Culley D.E."/>
            <person name="McInerney M.J."/>
        </authorList>
    </citation>
    <scope>NUCLEOTIDE SEQUENCE [LARGE SCALE GENOMIC DNA]</scope>
    <source>
        <strain evidence="4">ATCC 27890 / DSM 864 / NBRC 100397 / JF-1</strain>
    </source>
</reference>
<keyword evidence="1" id="KW-0472">Membrane</keyword>
<dbReference type="HOGENOM" id="CLU_1159074_0_0_2"/>
<dbReference type="AlphaFoldDB" id="Q2FMY1"/>
<feature type="transmembrane region" description="Helical" evidence="1">
    <location>
        <begin position="12"/>
        <end position="35"/>
    </location>
</feature>
<sequence>MKQITYKDSAVSPVIGILLMLVVTIIIAAVVSGFAGGLSGGQEKAPQASINPTDFQIKDVRYIGSNVNFGQGLRAPAQGATNPAADIFITFEHKGGEPINLDGVEMHLSALDQPHSGTVVSRALTPQTGPDMTHSQGTAGQIGVKSTIPGWSQGWSKYIEKFPDKTSTTVKPGERFVLHADYANNAGQVAWHQQAGAYPFFIKQGQVLVYDLMDKNTQKTISSGKVVVPEFSVRTS</sequence>
<protein>
    <recommendedName>
        <fullName evidence="2">Archaeal Type IV pilin N-terminal domain-containing protein</fullName>
    </recommendedName>
</protein>
<dbReference type="STRING" id="323259.Mhun_0298"/>
<dbReference type="Pfam" id="PF07790">
    <property type="entry name" value="Pilin_N"/>
    <property type="match status" value="1"/>
</dbReference>
<evidence type="ECO:0000313" key="4">
    <source>
        <dbReference type="Proteomes" id="UP000001941"/>
    </source>
</evidence>
<accession>Q2FMY1</accession>
<evidence type="ECO:0000259" key="2">
    <source>
        <dbReference type="Pfam" id="PF07790"/>
    </source>
</evidence>
<dbReference type="InParanoid" id="Q2FMY1"/>
<dbReference type="GeneID" id="62701783"/>
<dbReference type="KEGG" id="mhu:Mhun_0298"/>
<keyword evidence="1" id="KW-0812">Transmembrane</keyword>
<dbReference type="OrthoDB" id="125222at2157"/>
<keyword evidence="1" id="KW-1133">Transmembrane helix</keyword>
<keyword evidence="4" id="KW-1185">Reference proteome</keyword>
<name>Q2FMY1_METHJ</name>
<dbReference type="NCBIfam" id="TIGR02537">
    <property type="entry name" value="arch_flag_Nterm"/>
    <property type="match status" value="1"/>
</dbReference>
<evidence type="ECO:0000256" key="1">
    <source>
        <dbReference type="SAM" id="Phobius"/>
    </source>
</evidence>
<dbReference type="InterPro" id="IPR012859">
    <property type="entry name" value="Pilin_N_archaeal"/>
</dbReference>
<dbReference type="RefSeq" id="WP_011447364.1">
    <property type="nucleotide sequence ID" value="NC_007796.1"/>
</dbReference>
<dbReference type="EMBL" id="CP000254">
    <property type="protein sequence ID" value="ABD40069.1"/>
    <property type="molecule type" value="Genomic_DNA"/>
</dbReference>
<gene>
    <name evidence="3" type="ordered locus">Mhun_0298</name>
</gene>
<dbReference type="EnsemblBacteria" id="ABD40069">
    <property type="protein sequence ID" value="ABD40069"/>
    <property type="gene ID" value="Mhun_0298"/>
</dbReference>
<dbReference type="eggNOG" id="arCOG02421">
    <property type="taxonomic scope" value="Archaea"/>
</dbReference>
<proteinExistence type="predicted"/>
<dbReference type="Proteomes" id="UP000001941">
    <property type="component" value="Chromosome"/>
</dbReference>